<comment type="caution">
    <text evidence="3">The sequence shown here is derived from an EMBL/GenBank/DDBJ whole genome shotgun (WGS) entry which is preliminary data.</text>
</comment>
<dbReference type="SUPFAM" id="SSF52540">
    <property type="entry name" value="P-loop containing nucleoside triphosphate hydrolases"/>
    <property type="match status" value="1"/>
</dbReference>
<dbReference type="EMBL" id="JAURUD010000001">
    <property type="protein sequence ID" value="MDP9683106.1"/>
    <property type="molecule type" value="Genomic_DNA"/>
</dbReference>
<keyword evidence="1" id="KW-0175">Coiled coil</keyword>
<accession>A0ABT9LKU3</accession>
<sequence>MARSGGDLKAWLCGLDDDGLRELLRLPGPLPYLANVRLPGRTIRYGKRELRTARAWLGRAKAHDVKLIAESAAKFSGDVLATREDLPAERFEGADPEVFETLFTSLPPVLATLTLHALALEEGTLRQAMVEEHWTRFTEAAAKSVDHQDAQAEQGMSLREESEESGGADPLAEVGGAVDERGQEMASLPNQVTATVLEKALGRLRLQAEELTSLLRATAENVADGRAVPESVLARVAEWNNERAFAARAAQNVGREWTEDSGWSQFQGVVDDLRAEEQRANESASRIATLQEQRKGLLAALRMIEKTGGGPHVDPIRQALRALDEQITELGGEAVGTEPETDADEVRVPSLRAGDEVVGQTPSREGAQPDSARGEAASVTTRGPLGLAEVPEPAAPDTSITATPAAEPALPPEDAPEEACPRGVSPAVTEPSSRRTMPESPTAGTERTGGTESGITAAVTDSPHMPAAPAPEEADTKRPLVWQGNPLSPEVSSVSPVQRLVQAGRFQEAYWMTVGSGEPRYRADCLAFADAAFATVLPEDGTAVISRFGPDLERLQSDRPALMVAAVASVRAGLIAGHPNDVLLQCDPSASLQGPWRRLLECALDILKRYQPLDPASLRFADVTNPPLTRAGIAQEAARLREEVPKHRIGYARATQVKNLLMRHDQPLGFALRAIENWASGTAERSLLDDAWRVFSKRDAAERVIEDADAAIRTPKQAKVPIEAKARRSLLSRIDQVVTLLVQARALAASEAKERSDTLTDLGHALAQVGEEEPPPGVEGAALLRLRCWFEGQDAPSATDPRKALLEGSDESEYGKEYGPDGYGHGPIPAFSRALHPAADALLASPDLPRTLDGKPDPTAPGFVEAVGALLGPVDVPSILLTYAERGDLHLADALVETLGQGLVPSVGTGQGMLPTDWRARRDTQWARWSAIRAERHRVASGLLAELRTQQNLDVVTERGLVGRLEQLEQTVPEGAFRTTVERIRRLEADLEDRVQAHVRRLRGQLESMNLSEKDRDRIHGLLESGDTVTAEECLALLRKGDSLPEWTGEAPGEDLERFVAGLDTITPVKSGQQGVSARPWANAYADGEPLTDTALAGLESWDALGRPTTRGAEWQKHVPTVLRLLGLEGRPPSRDDQRQVRGILRLTAKLRAGESAPGYVADLGSAASTYTVLVVTDELRGRSPLELLDRNDTGACIILYLYPLGMTGRRKLVMHARTSSQQALVVDPAVFGWVVARSPRSFRALQRVTLPWTGFKPYTPFVAGLVPPEVFYGRSEEMAEVVNPLGALFLYGGRQLGKSALLRKVEADYPSSPERKAVYLDLKARGVGEAEPAERIWPVLAAELKRVGILASKVSTAMPPDQLVEQVRRWLEENPDRRVLVLADEADAFLTADSKAVRGAGGEGTFANVARLKGLMDSTDRRFKVIFAGLHQVQRFSKLSNVPLAHGRELLIGPLKPAEAQRLVVGPMAAFGYRFERAELVWRVLAATNYQACLVQIFCERLVTALREKPVGSAQWPITVTEEDVRAVTRSAEVHRSIAERMRLTINLEDRYRVLALVIALRSHADGFQRGYDADELLHAARERWEDGFRGLTANDVKIYLDEMVGLGLLVQQVGDHQRYAVRSPNVVHMLGTREDLELELEQTKFSLPYDYNPRFSRRLVGQDREGVHRYSPLTEQELFLATSPGLRLVCLTKAHGPKLTMDAVRSYAEARELAVYNAAPDTLVDVLTKATRDRLPGVVVADLRYLGMDSLTEALERFHQYTAISRGDKNRAVIALVDPRARAVLDDERVTEVIRPARWNVDSLRAWPESPFDTPDKRSRLVDATGGWPHLVERTVDLATRGGATLETALETSKAVYDLEEAARGHLERVELDVRTLTLLGTWVQYLEPGDASTLADIAAVTSLTAEETSEFIRRLEDHGVLDEREEGYALDLVSFRALQTVERQA</sequence>
<dbReference type="InterPro" id="IPR027417">
    <property type="entry name" value="P-loop_NTPase"/>
</dbReference>
<dbReference type="RefSeq" id="WP_189422187.1">
    <property type="nucleotide sequence ID" value="NZ_BMSM01000022.1"/>
</dbReference>
<keyword evidence="4" id="KW-1185">Reference proteome</keyword>
<feature type="region of interest" description="Disordered" evidence="2">
    <location>
        <begin position="331"/>
        <end position="491"/>
    </location>
</feature>
<evidence type="ECO:0000313" key="3">
    <source>
        <dbReference type="EMBL" id="MDP9683106.1"/>
    </source>
</evidence>
<feature type="compositionally biased region" description="Polar residues" evidence="2">
    <location>
        <begin position="442"/>
        <end position="454"/>
    </location>
</feature>
<reference evidence="3 4" key="1">
    <citation type="submission" date="2023-07" db="EMBL/GenBank/DDBJ databases">
        <title>Sequencing the genomes of 1000 actinobacteria strains.</title>
        <authorList>
            <person name="Klenk H.-P."/>
        </authorList>
    </citation>
    <scope>NUCLEOTIDE SEQUENCE [LARGE SCALE GENOMIC DNA]</scope>
    <source>
        <strain evidence="3 4">DSM 40229</strain>
    </source>
</reference>
<evidence type="ECO:0000256" key="1">
    <source>
        <dbReference type="SAM" id="Coils"/>
    </source>
</evidence>
<dbReference type="Gene3D" id="3.40.50.300">
    <property type="entry name" value="P-loop containing nucleotide triphosphate hydrolases"/>
    <property type="match status" value="1"/>
</dbReference>
<feature type="coiled-coil region" evidence="1">
    <location>
        <begin position="273"/>
        <end position="307"/>
    </location>
</feature>
<evidence type="ECO:0000313" key="4">
    <source>
        <dbReference type="Proteomes" id="UP001231675"/>
    </source>
</evidence>
<gene>
    <name evidence="3" type="ORF">J2S47_003608</name>
</gene>
<protein>
    <recommendedName>
        <fullName evidence="5">AAA+ ATPase domain-containing protein</fullName>
    </recommendedName>
</protein>
<name>A0ABT9LKU3_STRGD</name>
<evidence type="ECO:0000256" key="2">
    <source>
        <dbReference type="SAM" id="MobiDB-lite"/>
    </source>
</evidence>
<evidence type="ECO:0008006" key="5">
    <source>
        <dbReference type="Google" id="ProtNLM"/>
    </source>
</evidence>
<organism evidence="3 4">
    <name type="scientific">Streptomyces griseoviridis</name>
    <dbReference type="NCBI Taxonomy" id="45398"/>
    <lineage>
        <taxon>Bacteria</taxon>
        <taxon>Bacillati</taxon>
        <taxon>Actinomycetota</taxon>
        <taxon>Actinomycetes</taxon>
        <taxon>Kitasatosporales</taxon>
        <taxon>Streptomycetaceae</taxon>
        <taxon>Streptomyces</taxon>
    </lineage>
</organism>
<proteinExistence type="predicted"/>
<feature type="region of interest" description="Disordered" evidence="2">
    <location>
        <begin position="142"/>
        <end position="170"/>
    </location>
</feature>
<dbReference type="Proteomes" id="UP001231675">
    <property type="component" value="Unassembled WGS sequence"/>
</dbReference>
<dbReference type="GeneID" id="91552566"/>